<evidence type="ECO:0000259" key="3">
    <source>
        <dbReference type="PROSITE" id="PS01124"/>
    </source>
</evidence>
<dbReference type="OrthoDB" id="9803764at2"/>
<dbReference type="InterPro" id="IPR009057">
    <property type="entry name" value="Homeodomain-like_sf"/>
</dbReference>
<reference evidence="4 5" key="1">
    <citation type="submission" date="2016-11" db="EMBL/GenBank/DDBJ databases">
        <authorList>
            <person name="Jaros S."/>
            <person name="Januszkiewicz K."/>
            <person name="Wedrychowicz H."/>
        </authorList>
    </citation>
    <scope>NUCLEOTIDE SEQUENCE [LARGE SCALE GENOMIC DNA]</scope>
    <source>
        <strain evidence="4 5">CGMCC 1.8863</strain>
    </source>
</reference>
<dbReference type="STRING" id="558155.SAMN04487911_103118"/>
<dbReference type="CDD" id="cd03137">
    <property type="entry name" value="GATase1_AraC_1"/>
    <property type="match status" value="1"/>
</dbReference>
<evidence type="ECO:0000256" key="2">
    <source>
        <dbReference type="ARBA" id="ARBA00023163"/>
    </source>
</evidence>
<dbReference type="InterPro" id="IPR029062">
    <property type="entry name" value="Class_I_gatase-like"/>
</dbReference>
<dbReference type="InterPro" id="IPR052158">
    <property type="entry name" value="INH-QAR"/>
</dbReference>
<keyword evidence="1" id="KW-0805">Transcription regulation</keyword>
<dbReference type="PROSITE" id="PS01124">
    <property type="entry name" value="HTH_ARAC_FAMILY_2"/>
    <property type="match status" value="1"/>
</dbReference>
<dbReference type="Gene3D" id="1.10.10.60">
    <property type="entry name" value="Homeodomain-like"/>
    <property type="match status" value="2"/>
</dbReference>
<name>A0A1M6C8K1_9FLAO</name>
<keyword evidence="4" id="KW-0238">DNA-binding</keyword>
<evidence type="ECO:0000313" key="5">
    <source>
        <dbReference type="Proteomes" id="UP000184231"/>
    </source>
</evidence>
<organism evidence="4 5">
    <name type="scientific">Arenibacter nanhaiticus</name>
    <dbReference type="NCBI Taxonomy" id="558155"/>
    <lineage>
        <taxon>Bacteria</taxon>
        <taxon>Pseudomonadati</taxon>
        <taxon>Bacteroidota</taxon>
        <taxon>Flavobacteriia</taxon>
        <taxon>Flavobacteriales</taxon>
        <taxon>Flavobacteriaceae</taxon>
        <taxon>Arenibacter</taxon>
    </lineage>
</organism>
<dbReference type="Pfam" id="PF01965">
    <property type="entry name" value="DJ-1_PfpI"/>
    <property type="match status" value="1"/>
</dbReference>
<dbReference type="PANTHER" id="PTHR43130">
    <property type="entry name" value="ARAC-FAMILY TRANSCRIPTIONAL REGULATOR"/>
    <property type="match status" value="1"/>
</dbReference>
<dbReference type="Pfam" id="PF12833">
    <property type="entry name" value="HTH_18"/>
    <property type="match status" value="1"/>
</dbReference>
<dbReference type="Gene3D" id="3.40.50.880">
    <property type="match status" value="1"/>
</dbReference>
<evidence type="ECO:0000256" key="1">
    <source>
        <dbReference type="ARBA" id="ARBA00023015"/>
    </source>
</evidence>
<keyword evidence="5" id="KW-1185">Reference proteome</keyword>
<dbReference type="PANTHER" id="PTHR43130:SF3">
    <property type="entry name" value="HTH-TYPE TRANSCRIPTIONAL REGULATOR RV1931C"/>
    <property type="match status" value="1"/>
</dbReference>
<proteinExistence type="predicted"/>
<dbReference type="InterPro" id="IPR002818">
    <property type="entry name" value="DJ-1/PfpI"/>
</dbReference>
<accession>A0A1M6C8K1</accession>
<dbReference type="SUPFAM" id="SSF46689">
    <property type="entry name" value="Homeodomain-like"/>
    <property type="match status" value="2"/>
</dbReference>
<dbReference type="RefSeq" id="WP_072763185.1">
    <property type="nucleotide sequence ID" value="NZ_FQYX01000003.1"/>
</dbReference>
<gene>
    <name evidence="4" type="ORF">SAMN04487911_103118</name>
</gene>
<dbReference type="EMBL" id="FQYX01000003">
    <property type="protein sequence ID" value="SHI57243.1"/>
    <property type="molecule type" value="Genomic_DNA"/>
</dbReference>
<dbReference type="AlphaFoldDB" id="A0A1M6C8K1"/>
<dbReference type="SUPFAM" id="SSF52317">
    <property type="entry name" value="Class I glutamine amidotransferase-like"/>
    <property type="match status" value="1"/>
</dbReference>
<dbReference type="GO" id="GO:0003700">
    <property type="term" value="F:DNA-binding transcription factor activity"/>
    <property type="evidence" value="ECO:0007669"/>
    <property type="project" value="InterPro"/>
</dbReference>
<dbReference type="SMART" id="SM00342">
    <property type="entry name" value="HTH_ARAC"/>
    <property type="match status" value="1"/>
</dbReference>
<sequence>MSKKLIVIVATPDCLALDIIGPSDVFGCVKNIPPNTSKLSMEGYDILIASATKELQIVTNSGLVIHCQKSLYDIKDKIDTLIIGGFSNHHKWDGYPKLIKWLKEKHHTIRRICSVCIGAFVLAEGGFLKGKKATTHWEYQEDLKMGYDDIQVESHPIFVKDGKVYTSAGASAGIDLSLALVEEDYGRKVAMQIAQSLVLYLKRPGSQSQFSTFLTQQLSSKNNIREIQEWIMEHLKENLDVQTLADRALMSPRNFARVFLKEIGLTPAKYIEKLRIESSKIYLEETDFSMDFIAQECGFGTSETMRKTFLRWLQLSPFEYRKLFGRH</sequence>
<evidence type="ECO:0000313" key="4">
    <source>
        <dbReference type="EMBL" id="SHI57243.1"/>
    </source>
</evidence>
<feature type="domain" description="HTH araC/xylS-type" evidence="3">
    <location>
        <begin position="225"/>
        <end position="323"/>
    </location>
</feature>
<dbReference type="GO" id="GO:0043565">
    <property type="term" value="F:sequence-specific DNA binding"/>
    <property type="evidence" value="ECO:0007669"/>
    <property type="project" value="InterPro"/>
</dbReference>
<dbReference type="InterPro" id="IPR018060">
    <property type="entry name" value="HTH_AraC"/>
</dbReference>
<dbReference type="Proteomes" id="UP000184231">
    <property type="component" value="Unassembled WGS sequence"/>
</dbReference>
<keyword evidence="2" id="KW-0804">Transcription</keyword>
<protein>
    <submittedName>
        <fullName evidence="4">Transcriptional regulator GlxA family, contains an amidase domain and an AraC-type DNA-binding HTH domain</fullName>
    </submittedName>
</protein>